<dbReference type="InterPro" id="IPR045057">
    <property type="entry name" value="Gcn5-rel_NAT"/>
</dbReference>
<sequence length="89" mass="10308">MEIQKSPQCYWIEKTASQPIAELTFTKEEEVLTITHTFVDPAYREQGLGAELVSSLVDDARTHKQRINPVCPYAKKQFEQHPEYKDVLL</sequence>
<feature type="domain" description="N-acetyltransferase" evidence="1">
    <location>
        <begin position="1"/>
        <end position="89"/>
    </location>
</feature>
<evidence type="ECO:0000313" key="3">
    <source>
        <dbReference type="EMBL" id="MED4128335.1"/>
    </source>
</evidence>
<proteinExistence type="predicted"/>
<keyword evidence="4" id="KW-1185">Reference proteome</keyword>
<evidence type="ECO:0000313" key="4">
    <source>
        <dbReference type="Proteomes" id="UP001341820"/>
    </source>
</evidence>
<dbReference type="RefSeq" id="WP_035394315.1">
    <property type="nucleotide sequence ID" value="NZ_JAROAS010000016.1"/>
</dbReference>
<name>A0ABU6NJF1_9BACI</name>
<dbReference type="PANTHER" id="PTHR31435">
    <property type="entry name" value="PROTEIN NATD1"/>
    <property type="match status" value="1"/>
</dbReference>
<dbReference type="PROSITE" id="PS51729">
    <property type="entry name" value="GNAT_YJDJ"/>
    <property type="match status" value="1"/>
</dbReference>
<dbReference type="PROSITE" id="PS51186">
    <property type="entry name" value="GNAT"/>
    <property type="match status" value="1"/>
</dbReference>
<dbReference type="InterPro" id="IPR000182">
    <property type="entry name" value="GNAT_dom"/>
</dbReference>
<gene>
    <name evidence="3" type="ORF">P5F74_09360</name>
</gene>
<comment type="caution">
    <text evidence="3">The sequence shown here is derived from an EMBL/GenBank/DDBJ whole genome shotgun (WGS) entry which is preliminary data.</text>
</comment>
<evidence type="ECO:0000259" key="1">
    <source>
        <dbReference type="PROSITE" id="PS51186"/>
    </source>
</evidence>
<accession>A0ABU6NJF1</accession>
<dbReference type="Gene3D" id="3.40.630.30">
    <property type="match status" value="1"/>
</dbReference>
<feature type="domain" description="N-acetyltransferase" evidence="2">
    <location>
        <begin position="2"/>
        <end position="89"/>
    </location>
</feature>
<dbReference type="InterPro" id="IPR031165">
    <property type="entry name" value="GNAT_YJDJ"/>
</dbReference>
<reference evidence="3 4" key="1">
    <citation type="submission" date="2023-03" db="EMBL/GenBank/DDBJ databases">
        <title>Bacillus Genome Sequencing.</title>
        <authorList>
            <person name="Dunlap C."/>
        </authorList>
    </citation>
    <scope>NUCLEOTIDE SEQUENCE [LARGE SCALE GENOMIC DNA]</scope>
    <source>
        <strain evidence="3 4">B-4107</strain>
    </source>
</reference>
<dbReference type="CDD" id="cd04301">
    <property type="entry name" value="NAT_SF"/>
    <property type="match status" value="1"/>
</dbReference>
<dbReference type="InterPro" id="IPR016181">
    <property type="entry name" value="Acyl_CoA_acyltransferase"/>
</dbReference>
<evidence type="ECO:0000259" key="2">
    <source>
        <dbReference type="PROSITE" id="PS51729"/>
    </source>
</evidence>
<dbReference type="PANTHER" id="PTHR31435:SF10">
    <property type="entry name" value="BSR4717 PROTEIN"/>
    <property type="match status" value="1"/>
</dbReference>
<protein>
    <submittedName>
        <fullName evidence="3">GNAT family N-acetyltransferase</fullName>
    </submittedName>
</protein>
<dbReference type="SUPFAM" id="SSF55729">
    <property type="entry name" value="Acyl-CoA N-acyltransferases (Nat)"/>
    <property type="match status" value="1"/>
</dbReference>
<dbReference type="Pfam" id="PF14542">
    <property type="entry name" value="Acetyltransf_CG"/>
    <property type="match status" value="1"/>
</dbReference>
<dbReference type="EMBL" id="JAROAS010000016">
    <property type="protein sequence ID" value="MED4128335.1"/>
    <property type="molecule type" value="Genomic_DNA"/>
</dbReference>
<organism evidence="3 4">
    <name type="scientific">Shouchella miscanthi</name>
    <dbReference type="NCBI Taxonomy" id="2598861"/>
    <lineage>
        <taxon>Bacteria</taxon>
        <taxon>Bacillati</taxon>
        <taxon>Bacillota</taxon>
        <taxon>Bacilli</taxon>
        <taxon>Bacillales</taxon>
        <taxon>Bacillaceae</taxon>
        <taxon>Shouchella</taxon>
    </lineage>
</organism>
<dbReference type="Proteomes" id="UP001341820">
    <property type="component" value="Unassembled WGS sequence"/>
</dbReference>